<proteinExistence type="predicted"/>
<keyword evidence="4" id="KW-1185">Reference proteome</keyword>
<dbReference type="Gene3D" id="3.20.20.100">
    <property type="entry name" value="NADP-dependent oxidoreductase domain"/>
    <property type="match status" value="1"/>
</dbReference>
<organism evidence="3 4">
    <name type="scientific">Lachnellula suecica</name>
    <dbReference type="NCBI Taxonomy" id="602035"/>
    <lineage>
        <taxon>Eukaryota</taxon>
        <taxon>Fungi</taxon>
        <taxon>Dikarya</taxon>
        <taxon>Ascomycota</taxon>
        <taxon>Pezizomycotina</taxon>
        <taxon>Leotiomycetes</taxon>
        <taxon>Helotiales</taxon>
        <taxon>Lachnaceae</taxon>
        <taxon>Lachnellula</taxon>
    </lineage>
</organism>
<dbReference type="PANTHER" id="PTHR43364:SF4">
    <property type="entry name" value="NAD(P)-LINKED OXIDOREDUCTASE SUPERFAMILY PROTEIN"/>
    <property type="match status" value="1"/>
</dbReference>
<accession>A0A8T9CGB3</accession>
<dbReference type="PRINTS" id="PR00069">
    <property type="entry name" value="ALDKETRDTASE"/>
</dbReference>
<gene>
    <name evidence="3" type="primary">Akr7a2</name>
    <name evidence="3" type="ORF">LSUE1_G001237</name>
</gene>
<protein>
    <submittedName>
        <fullName evidence="3">Aflatoxin B1 aldehyde reductase member</fullName>
    </submittedName>
</protein>
<feature type="domain" description="NADP-dependent oxidoreductase" evidence="2">
    <location>
        <begin position="13"/>
        <end position="334"/>
    </location>
</feature>
<reference evidence="3 4" key="1">
    <citation type="submission" date="2018-05" db="EMBL/GenBank/DDBJ databases">
        <title>Genome sequencing and assembly of the regulated plant pathogen Lachnellula willkommii and related sister species for the development of diagnostic species identification markers.</title>
        <authorList>
            <person name="Giroux E."/>
            <person name="Bilodeau G."/>
        </authorList>
    </citation>
    <scope>NUCLEOTIDE SEQUENCE [LARGE SCALE GENOMIC DNA]</scope>
    <source>
        <strain evidence="3 4">CBS 268.59</strain>
    </source>
</reference>
<evidence type="ECO:0000313" key="3">
    <source>
        <dbReference type="EMBL" id="TVY83577.1"/>
    </source>
</evidence>
<dbReference type="SUPFAM" id="SSF51430">
    <property type="entry name" value="NAD(P)-linked oxidoreductase"/>
    <property type="match status" value="1"/>
</dbReference>
<evidence type="ECO:0000313" key="4">
    <source>
        <dbReference type="Proteomes" id="UP000469558"/>
    </source>
</evidence>
<dbReference type="InterPro" id="IPR020471">
    <property type="entry name" value="AKR"/>
</dbReference>
<dbReference type="PANTHER" id="PTHR43364">
    <property type="entry name" value="NADH-SPECIFIC METHYLGLYOXAL REDUCTASE-RELATED"/>
    <property type="match status" value="1"/>
</dbReference>
<dbReference type="GO" id="GO:0016491">
    <property type="term" value="F:oxidoreductase activity"/>
    <property type="evidence" value="ECO:0007669"/>
    <property type="project" value="UniProtKB-KW"/>
</dbReference>
<dbReference type="InterPro" id="IPR050523">
    <property type="entry name" value="AKR_Detox_Biosynth"/>
</dbReference>
<evidence type="ECO:0000259" key="2">
    <source>
        <dbReference type="Pfam" id="PF00248"/>
    </source>
</evidence>
<dbReference type="InterPro" id="IPR036812">
    <property type="entry name" value="NAD(P)_OxRdtase_dom_sf"/>
</dbReference>
<dbReference type="AlphaFoldDB" id="A0A8T9CGB3"/>
<dbReference type="EMBL" id="QGMK01000176">
    <property type="protein sequence ID" value="TVY83577.1"/>
    <property type="molecule type" value="Genomic_DNA"/>
</dbReference>
<evidence type="ECO:0000256" key="1">
    <source>
        <dbReference type="ARBA" id="ARBA00023002"/>
    </source>
</evidence>
<dbReference type="InterPro" id="IPR023210">
    <property type="entry name" value="NADP_OxRdtase_dom"/>
</dbReference>
<comment type="caution">
    <text evidence="3">The sequence shown here is derived from an EMBL/GenBank/DDBJ whole genome shotgun (WGS) entry which is preliminary data.</text>
</comment>
<name>A0A8T9CGB3_9HELO</name>
<dbReference type="OrthoDB" id="2310150at2759"/>
<dbReference type="CDD" id="cd19075">
    <property type="entry name" value="AKR_AKR7A1-5"/>
    <property type="match status" value="1"/>
</dbReference>
<sequence>MPLLATNPKPRAILGLMTFGEDEKAGARITSLDEYNKALDHLQAAGYNEVDTARAYIDGKQEGFTRRANWKTRGLTLATKVYPSKPGTHKPDVLTAQFETSLKELGTDCVDIFYLHAAVRPLSSVHRDTRSCRQTPQTVGYTYHEMLAANEDCRGKFVQLGLSNFTAFEVAEVVMHCKYNNWVRPTIYQGMYNAITRTLEQELIPACKRYGLDVVVYNPIAGGLFSGKYTTTDIPTEGRFSDTAKSGQNYRSRYFRGPILDALAVIEPVVKKHGLRMPEVALRWVTHHSALNVTDGNDGIIIGVSSVDQLDQNLKDIESGPLPEEVVQALDKAWSIAKVDQPNYYHLDLKYTYDTRQALFKI</sequence>
<keyword evidence="1" id="KW-0560">Oxidoreductase</keyword>
<dbReference type="Proteomes" id="UP000469558">
    <property type="component" value="Unassembled WGS sequence"/>
</dbReference>
<dbReference type="Pfam" id="PF00248">
    <property type="entry name" value="Aldo_ket_red"/>
    <property type="match status" value="1"/>
</dbReference>